<dbReference type="OrthoDB" id="505233at2"/>
<dbReference type="AlphaFoldDB" id="A0A2S9K6Z0"/>
<evidence type="ECO:0000313" key="2">
    <source>
        <dbReference type="EMBL" id="PRD66229.1"/>
    </source>
</evidence>
<accession>A0A2S9K6Z0</accession>
<sequence length="344" mass="36646">MLAALCLPLLCAGALAEPKAPALEAYGADPTQTSVSGLSSGAYMAVQLQVAYSKDIVGAGVIAGGPYYCAANNIAYASLCMGQVPFFPPNPAIMAGFAKDFARARKIDPLSHLADDRVYVFSGTEDKIQRQPAVDATVAFLEQVGVKPQNLKYVNDFPAGHAVIAPGQGNDCAANESPYISHCEVGDKGHEQSYDQAGALLQQIYGPLSAAADKPRGQIVAFDQRAYANSATSMADTGYLYVPQSCSEAGAGCKVHVALHGCAQSAESVGDRFYTEAGYNRWADSNHMLVLYPQVNPSASRPYNPKGCWDWWGYSGSHYAYKSAPQMKAIMQMVYRLTQAPTGN</sequence>
<dbReference type="Proteomes" id="UP000238589">
    <property type="component" value="Unassembled WGS sequence"/>
</dbReference>
<feature type="signal peptide" evidence="1">
    <location>
        <begin position="1"/>
        <end position="16"/>
    </location>
</feature>
<dbReference type="Gene3D" id="3.40.50.1820">
    <property type="entry name" value="alpha/beta hydrolase"/>
    <property type="match status" value="2"/>
</dbReference>
<dbReference type="PANTHER" id="PTHR42972:SF8">
    <property type="entry name" value="POLYHYDROXYBUTYRATE DEPOLYMERASE"/>
    <property type="match status" value="1"/>
</dbReference>
<organism evidence="2 3">
    <name type="scientific">Malikia granosa</name>
    <dbReference type="NCBI Taxonomy" id="263067"/>
    <lineage>
        <taxon>Bacteria</taxon>
        <taxon>Pseudomonadati</taxon>
        <taxon>Pseudomonadota</taxon>
        <taxon>Betaproteobacteria</taxon>
        <taxon>Burkholderiales</taxon>
        <taxon>Comamonadaceae</taxon>
        <taxon>Malikia</taxon>
    </lineage>
</organism>
<dbReference type="PANTHER" id="PTHR42972">
    <property type="entry name" value="TOL-PAL SYSTEM PROTEIN TOLB"/>
    <property type="match status" value="1"/>
</dbReference>
<gene>
    <name evidence="2" type="ORF">C6P64_05190</name>
</gene>
<dbReference type="SUPFAM" id="SSF53474">
    <property type="entry name" value="alpha/beta-Hydrolases"/>
    <property type="match status" value="1"/>
</dbReference>
<reference evidence="2 3" key="1">
    <citation type="submission" date="2018-03" db="EMBL/GenBank/DDBJ databases">
        <title>Comparative genomics illustrates the genes involved in a hyperalkaliphilic mechanisms of Serpentinomonas isolated from highly-alkaline calcium-rich serpentinized springs.</title>
        <authorList>
            <person name="Suzuki S."/>
            <person name="Ishii S."/>
            <person name="Walworth N."/>
            <person name="Bird L."/>
            <person name="Kuenen J.G."/>
            <person name="Nealson K.H."/>
        </authorList>
    </citation>
    <scope>NUCLEOTIDE SEQUENCE [LARGE SCALE GENOMIC DNA]</scope>
    <source>
        <strain evidence="2 3">P1</strain>
    </source>
</reference>
<dbReference type="InterPro" id="IPR029058">
    <property type="entry name" value="AB_hydrolase_fold"/>
</dbReference>
<protein>
    <submittedName>
        <fullName evidence="2">Depolymerase</fullName>
    </submittedName>
</protein>
<keyword evidence="3" id="KW-1185">Reference proteome</keyword>
<comment type="caution">
    <text evidence="2">The sequence shown here is derived from an EMBL/GenBank/DDBJ whole genome shotgun (WGS) entry which is preliminary data.</text>
</comment>
<keyword evidence="1" id="KW-0732">Signal</keyword>
<evidence type="ECO:0000313" key="3">
    <source>
        <dbReference type="Proteomes" id="UP000238589"/>
    </source>
</evidence>
<feature type="chain" id="PRO_5015739773" evidence="1">
    <location>
        <begin position="17"/>
        <end position="344"/>
    </location>
</feature>
<proteinExistence type="predicted"/>
<name>A0A2S9K6Z0_9BURK</name>
<dbReference type="EMBL" id="PVLQ01000015">
    <property type="protein sequence ID" value="PRD66229.1"/>
    <property type="molecule type" value="Genomic_DNA"/>
</dbReference>
<evidence type="ECO:0000256" key="1">
    <source>
        <dbReference type="SAM" id="SignalP"/>
    </source>
</evidence>